<dbReference type="EMBL" id="JAUZQC010000019">
    <property type="protein sequence ID" value="KAK5853873.1"/>
    <property type="molecule type" value="Genomic_DNA"/>
</dbReference>
<evidence type="ECO:0000313" key="2">
    <source>
        <dbReference type="EMBL" id="KAK5853873.1"/>
    </source>
</evidence>
<reference evidence="2 3" key="1">
    <citation type="journal article" date="2023" name="Genes (Basel)">
        <title>Chromosome-Level Genome Assembly and Circadian Gene Repertoire of the Patagonia Blennie Eleginops maclovinus-The Closest Ancestral Proxy of Antarctic Cryonotothenioids.</title>
        <authorList>
            <person name="Cheng C.C."/>
            <person name="Rivera-Colon A.G."/>
            <person name="Minhas B.F."/>
            <person name="Wilson L."/>
            <person name="Rayamajhi N."/>
            <person name="Vargas-Chacoff L."/>
            <person name="Catchen J.M."/>
        </authorList>
    </citation>
    <scope>NUCLEOTIDE SEQUENCE [LARGE SCALE GENOMIC DNA]</scope>
    <source>
        <strain evidence="2">JMC-PN-2008</strain>
    </source>
</reference>
<sequence length="72" mass="7711">MAESSELDFFVSLRVSSVFPLAPTSPALWTLEAGEVSGQDRRESSMDPASHTGPRRLSGQAGRTNWQMAASG</sequence>
<proteinExistence type="predicted"/>
<gene>
    <name evidence="2" type="ORF">PBY51_014994</name>
</gene>
<accession>A0AAN8ABH9</accession>
<keyword evidence="3" id="KW-1185">Reference proteome</keyword>
<evidence type="ECO:0000313" key="3">
    <source>
        <dbReference type="Proteomes" id="UP001346869"/>
    </source>
</evidence>
<organism evidence="2 3">
    <name type="scientific">Eleginops maclovinus</name>
    <name type="common">Patagonian blennie</name>
    <name type="synonym">Eleginus maclovinus</name>
    <dbReference type="NCBI Taxonomy" id="56733"/>
    <lineage>
        <taxon>Eukaryota</taxon>
        <taxon>Metazoa</taxon>
        <taxon>Chordata</taxon>
        <taxon>Craniata</taxon>
        <taxon>Vertebrata</taxon>
        <taxon>Euteleostomi</taxon>
        <taxon>Actinopterygii</taxon>
        <taxon>Neopterygii</taxon>
        <taxon>Teleostei</taxon>
        <taxon>Neoteleostei</taxon>
        <taxon>Acanthomorphata</taxon>
        <taxon>Eupercaria</taxon>
        <taxon>Perciformes</taxon>
        <taxon>Notothenioidei</taxon>
        <taxon>Eleginopidae</taxon>
        <taxon>Eleginops</taxon>
    </lineage>
</organism>
<dbReference type="Proteomes" id="UP001346869">
    <property type="component" value="Unassembled WGS sequence"/>
</dbReference>
<protein>
    <submittedName>
        <fullName evidence="2">Uncharacterized protein</fullName>
    </submittedName>
</protein>
<feature type="region of interest" description="Disordered" evidence="1">
    <location>
        <begin position="33"/>
        <end position="72"/>
    </location>
</feature>
<evidence type="ECO:0000256" key="1">
    <source>
        <dbReference type="SAM" id="MobiDB-lite"/>
    </source>
</evidence>
<feature type="compositionally biased region" description="Polar residues" evidence="1">
    <location>
        <begin position="61"/>
        <end position="72"/>
    </location>
</feature>
<name>A0AAN8ABH9_ELEMC</name>
<dbReference type="AlphaFoldDB" id="A0AAN8ABH9"/>
<comment type="caution">
    <text evidence="2">The sequence shown here is derived from an EMBL/GenBank/DDBJ whole genome shotgun (WGS) entry which is preliminary data.</text>
</comment>
<reference evidence="2 3" key="2">
    <citation type="journal article" date="2023" name="Mol. Biol. Evol.">
        <title>Genomics of Secondarily Temperate Adaptation in the Only Non-Antarctic Icefish.</title>
        <authorList>
            <person name="Rivera-Colon A.G."/>
            <person name="Rayamajhi N."/>
            <person name="Minhas B.F."/>
            <person name="Madrigal G."/>
            <person name="Bilyk K.T."/>
            <person name="Yoon V."/>
            <person name="Hune M."/>
            <person name="Gregory S."/>
            <person name="Cheng C.H.C."/>
            <person name="Catchen J.M."/>
        </authorList>
    </citation>
    <scope>NUCLEOTIDE SEQUENCE [LARGE SCALE GENOMIC DNA]</scope>
    <source>
        <strain evidence="2">JMC-PN-2008</strain>
    </source>
</reference>